<dbReference type="AlphaFoldDB" id="L0L350"/>
<dbReference type="InterPro" id="IPR005532">
    <property type="entry name" value="SUMF_dom"/>
</dbReference>
<dbReference type="KEGG" id="mhz:Metho_2609"/>
<reference evidence="3" key="1">
    <citation type="submission" date="2012-02" db="EMBL/GenBank/DDBJ databases">
        <title>Complete sequence of plasmid of Methanomethylovorans hollandica DSM 15978.</title>
        <authorList>
            <person name="Lucas S."/>
            <person name="Copeland A."/>
            <person name="Lapidus A."/>
            <person name="Glavina del Rio T."/>
            <person name="Dalin E."/>
            <person name="Tice H."/>
            <person name="Bruce D."/>
            <person name="Goodwin L."/>
            <person name="Pitluck S."/>
            <person name="Peters L."/>
            <person name="Mikhailova N."/>
            <person name="Held B."/>
            <person name="Kyrpides N."/>
            <person name="Mavromatis K."/>
            <person name="Ivanova N."/>
            <person name="Brettin T."/>
            <person name="Detter J.C."/>
            <person name="Han C."/>
            <person name="Larimer F."/>
            <person name="Land M."/>
            <person name="Hauser L."/>
            <person name="Markowitz V."/>
            <person name="Cheng J.-F."/>
            <person name="Hugenholtz P."/>
            <person name="Woyke T."/>
            <person name="Wu D."/>
            <person name="Spring S."/>
            <person name="Schroeder M."/>
            <person name="Brambilla E."/>
            <person name="Klenk H.-P."/>
            <person name="Eisen J.A."/>
        </authorList>
    </citation>
    <scope>NUCLEOTIDE SEQUENCE [LARGE SCALE GENOMIC DNA]</scope>
    <source>
        <strain evidence="3">DSM 15978 / NBRC 107637 / DMS1</strain>
        <plasmid evidence="3">Plasmid pMETHO01</plasmid>
    </source>
</reference>
<dbReference type="EMBL" id="CP003363">
    <property type="protein sequence ID" value="AGB50744.1"/>
    <property type="molecule type" value="Genomic_DNA"/>
</dbReference>
<organism evidence="2 3">
    <name type="scientific">Methanomethylovorans hollandica (strain DSM 15978 / NBRC 107637 / DMS1)</name>
    <dbReference type="NCBI Taxonomy" id="867904"/>
    <lineage>
        <taxon>Archaea</taxon>
        <taxon>Methanobacteriati</taxon>
        <taxon>Methanobacteriota</taxon>
        <taxon>Stenosarchaea group</taxon>
        <taxon>Methanomicrobia</taxon>
        <taxon>Methanosarcinales</taxon>
        <taxon>Methanosarcinaceae</taxon>
        <taxon>Methanomethylovorans</taxon>
    </lineage>
</organism>
<dbReference type="InterPro" id="IPR016187">
    <property type="entry name" value="CTDL_fold"/>
</dbReference>
<dbReference type="GO" id="GO:0120147">
    <property type="term" value="F:formylglycine-generating oxidase activity"/>
    <property type="evidence" value="ECO:0007669"/>
    <property type="project" value="TreeGrafter"/>
</dbReference>
<dbReference type="PANTHER" id="PTHR23150:SF19">
    <property type="entry name" value="FORMYLGLYCINE-GENERATING ENZYME"/>
    <property type="match status" value="1"/>
</dbReference>
<accession>L0L350</accession>
<gene>
    <name evidence="2" type="ordered locus">Metho_2609</name>
</gene>
<dbReference type="SUPFAM" id="SSF56436">
    <property type="entry name" value="C-type lectin-like"/>
    <property type="match status" value="1"/>
</dbReference>
<dbReference type="Proteomes" id="UP000010866">
    <property type="component" value="Plasmid pMETHO01"/>
</dbReference>
<name>L0L350_METHD</name>
<dbReference type="InterPro" id="IPR042095">
    <property type="entry name" value="SUMF_sf"/>
</dbReference>
<dbReference type="PANTHER" id="PTHR23150">
    <property type="entry name" value="SULFATASE MODIFYING FACTOR 1, 2"/>
    <property type="match status" value="1"/>
</dbReference>
<dbReference type="OrthoDB" id="136349at2157"/>
<evidence type="ECO:0000259" key="1">
    <source>
        <dbReference type="Pfam" id="PF03781"/>
    </source>
</evidence>
<protein>
    <recommendedName>
        <fullName evidence="1">Sulfatase-modifying factor enzyme-like domain-containing protein</fullName>
    </recommendedName>
</protein>
<evidence type="ECO:0000313" key="3">
    <source>
        <dbReference type="Proteomes" id="UP000010866"/>
    </source>
</evidence>
<keyword evidence="3" id="KW-1185">Reference proteome</keyword>
<keyword evidence="2" id="KW-0614">Plasmid</keyword>
<dbReference type="Gene3D" id="3.90.1580.10">
    <property type="entry name" value="paralog of FGE (formylglycine-generating enzyme)"/>
    <property type="match status" value="1"/>
</dbReference>
<dbReference type="Pfam" id="PF03781">
    <property type="entry name" value="FGE-sulfatase"/>
    <property type="match status" value="1"/>
</dbReference>
<sequence length="271" mass="30741">MLSPLLVDDSYNQTTVVSQNTKVVTSSLAATDNKTITNTGYQENMETYTNSIGMEFVLIPSGEFEMGSDDRYPGEMPVHEVTIKNAYYLGKYEVTQEQWVEIMGDNPSKFEGDSNPVECVSWDDVQEFVKKLNAKEGTDKYRLPTEAEWEYACRAGTATTYSFGDDESKLSDYVWYYENAGSKTTHPVGQKNPNPWGLYDMHGNVWEWCQDRWHHSYNGAPTDGSAWEADGTSSRVIRGGSWNRLVGSCYRYGYVQDSSINDLGFRIVREV</sequence>
<proteinExistence type="predicted"/>
<geneLocation type="plasmid" evidence="2 3">
    <name>pMETHO01</name>
</geneLocation>
<evidence type="ECO:0000313" key="2">
    <source>
        <dbReference type="EMBL" id="AGB50744.1"/>
    </source>
</evidence>
<dbReference type="InterPro" id="IPR051043">
    <property type="entry name" value="Sulfatase_Mod_Factor_Kinase"/>
</dbReference>
<dbReference type="HOGENOM" id="CLU_012431_2_1_2"/>
<feature type="domain" description="Sulfatase-modifying factor enzyme-like" evidence="1">
    <location>
        <begin position="55"/>
        <end position="269"/>
    </location>
</feature>